<name>A0A7H0LGC5_9SPHN</name>
<proteinExistence type="predicted"/>
<dbReference type="EMBL" id="CP061038">
    <property type="protein sequence ID" value="QNQ08728.1"/>
    <property type="molecule type" value="Genomic_DNA"/>
</dbReference>
<dbReference type="Gene3D" id="2.10.230.10">
    <property type="entry name" value="Heat shock protein DnaJ, cysteine-rich domain"/>
    <property type="match status" value="1"/>
</dbReference>
<organism evidence="1 2">
    <name type="scientific">Sphingomonas alpina</name>
    <dbReference type="NCBI Taxonomy" id="653931"/>
    <lineage>
        <taxon>Bacteria</taxon>
        <taxon>Pseudomonadati</taxon>
        <taxon>Pseudomonadota</taxon>
        <taxon>Alphaproteobacteria</taxon>
        <taxon>Sphingomonadales</taxon>
        <taxon>Sphingomonadaceae</taxon>
        <taxon>Sphingomonas</taxon>
    </lineage>
</organism>
<accession>A0A7H0LGC5</accession>
<evidence type="ECO:0000313" key="1">
    <source>
        <dbReference type="EMBL" id="QNQ08728.1"/>
    </source>
</evidence>
<evidence type="ECO:0000313" key="2">
    <source>
        <dbReference type="Proteomes" id="UP000516148"/>
    </source>
</evidence>
<protein>
    <recommendedName>
        <fullName evidence="3">CR-type domain-containing protein</fullName>
    </recommendedName>
</protein>
<keyword evidence="2" id="KW-1185">Reference proteome</keyword>
<evidence type="ECO:0008006" key="3">
    <source>
        <dbReference type="Google" id="ProtNLM"/>
    </source>
</evidence>
<sequence>MSCSECHGAGYFTRGLEYIACTHCGGKGEGLQFGDFTKGSGRTPCTDCKGSGKVTCPHCHGNRKFTCHLCKGTGHVPDPNG</sequence>
<dbReference type="AlphaFoldDB" id="A0A7H0LGC5"/>
<gene>
    <name evidence="1" type="ORF">H3Z74_18615</name>
</gene>
<dbReference type="Proteomes" id="UP000516148">
    <property type="component" value="Chromosome"/>
</dbReference>
<reference evidence="1 2" key="1">
    <citation type="submission" date="2020-09" db="EMBL/GenBank/DDBJ databases">
        <title>Sphingomonas sp., a new species isolated from pork steak.</title>
        <authorList>
            <person name="Heidler von Heilborn D."/>
        </authorList>
    </citation>
    <scope>NUCLEOTIDE SEQUENCE [LARGE SCALE GENOMIC DNA]</scope>
    <source>
        <strain evidence="2">S8-3T</strain>
    </source>
</reference>
<dbReference type="RefSeq" id="WP_187761055.1">
    <property type="nucleotide sequence ID" value="NZ_CP061038.1"/>
</dbReference>
<dbReference type="KEGG" id="spap:H3Z74_18615"/>